<evidence type="ECO:0008006" key="3">
    <source>
        <dbReference type="Google" id="ProtNLM"/>
    </source>
</evidence>
<dbReference type="RefSeq" id="WP_241276618.1">
    <property type="nucleotide sequence ID" value="NZ_JAKZGS010000028.1"/>
</dbReference>
<accession>A0ABS9UUM6</accession>
<protein>
    <recommendedName>
        <fullName evidence="3">Phage tail tube protein</fullName>
    </recommendedName>
</protein>
<evidence type="ECO:0000313" key="2">
    <source>
        <dbReference type="Proteomes" id="UP001165488"/>
    </source>
</evidence>
<evidence type="ECO:0000313" key="1">
    <source>
        <dbReference type="EMBL" id="MCH7400125.1"/>
    </source>
</evidence>
<name>A0ABS9UUM6_9BACT</name>
<sequence>MGKVRYGAKRIELGVFDPETGATSAYFEMPVYRDTFTMTEPEPAVTEHFQQGKINPRVRRVTPASIEISFQLMDTDADSLAAALGGTVTTVDGVKKWNAPKNRGEKLKALRITVEDDSVIEVPAFSHYVRPNFEITEANINLLDVSGVVLDSGLDEVPDFTWSDPEPDPEP</sequence>
<organism evidence="1 2">
    <name type="scientific">Belliella calami</name>
    <dbReference type="NCBI Taxonomy" id="2923436"/>
    <lineage>
        <taxon>Bacteria</taxon>
        <taxon>Pseudomonadati</taxon>
        <taxon>Bacteroidota</taxon>
        <taxon>Cytophagia</taxon>
        <taxon>Cytophagales</taxon>
        <taxon>Cyclobacteriaceae</taxon>
        <taxon>Belliella</taxon>
    </lineage>
</organism>
<dbReference type="EMBL" id="JAKZGS010000028">
    <property type="protein sequence ID" value="MCH7400125.1"/>
    <property type="molecule type" value="Genomic_DNA"/>
</dbReference>
<dbReference type="Proteomes" id="UP001165488">
    <property type="component" value="Unassembled WGS sequence"/>
</dbReference>
<comment type="caution">
    <text evidence="1">The sequence shown here is derived from an EMBL/GenBank/DDBJ whole genome shotgun (WGS) entry which is preliminary data.</text>
</comment>
<proteinExistence type="predicted"/>
<keyword evidence="2" id="KW-1185">Reference proteome</keyword>
<gene>
    <name evidence="1" type="ORF">MM236_19170</name>
</gene>
<reference evidence="1" key="1">
    <citation type="submission" date="2022-03" db="EMBL/GenBank/DDBJ databases">
        <title>De novo assembled genomes of Belliella spp. (Cyclobacteriaceae) strains.</title>
        <authorList>
            <person name="Szabo A."/>
            <person name="Korponai K."/>
            <person name="Felfoldi T."/>
        </authorList>
    </citation>
    <scope>NUCLEOTIDE SEQUENCE</scope>
    <source>
        <strain evidence="1">DSM 107340</strain>
    </source>
</reference>